<name>A0A1W1X0L1_9CLOT</name>
<accession>A0A1W1X0L1</accession>
<evidence type="ECO:0000313" key="1">
    <source>
        <dbReference type="EMBL" id="SMC17492.1"/>
    </source>
</evidence>
<keyword evidence="2" id="KW-1185">Reference proteome</keyword>
<organism evidence="1 2">
    <name type="scientific">Clostridium acidisoli DSM 12555</name>
    <dbReference type="NCBI Taxonomy" id="1121291"/>
    <lineage>
        <taxon>Bacteria</taxon>
        <taxon>Bacillati</taxon>
        <taxon>Bacillota</taxon>
        <taxon>Clostridia</taxon>
        <taxon>Eubacteriales</taxon>
        <taxon>Clostridiaceae</taxon>
        <taxon>Clostridium</taxon>
    </lineage>
</organism>
<dbReference type="RefSeq" id="WP_084113544.1">
    <property type="nucleotide sequence ID" value="NZ_FWXH01000002.1"/>
</dbReference>
<reference evidence="1 2" key="1">
    <citation type="submission" date="2017-04" db="EMBL/GenBank/DDBJ databases">
        <authorList>
            <person name="Afonso C.L."/>
            <person name="Miller P.J."/>
            <person name="Scott M.A."/>
            <person name="Spackman E."/>
            <person name="Goraichik I."/>
            <person name="Dimitrov K.M."/>
            <person name="Suarez D.L."/>
            <person name="Swayne D.E."/>
        </authorList>
    </citation>
    <scope>NUCLEOTIDE SEQUENCE [LARGE SCALE GENOMIC DNA]</scope>
    <source>
        <strain evidence="1 2">DSM 12555</strain>
    </source>
</reference>
<dbReference type="AlphaFoldDB" id="A0A1W1X0L1"/>
<gene>
    <name evidence="1" type="ORF">SAMN02745134_00354</name>
</gene>
<dbReference type="STRING" id="1121291.SAMN02745134_00354"/>
<dbReference type="Proteomes" id="UP000192468">
    <property type="component" value="Unassembled WGS sequence"/>
</dbReference>
<dbReference type="EMBL" id="FWXH01000002">
    <property type="protein sequence ID" value="SMC17492.1"/>
    <property type="molecule type" value="Genomic_DNA"/>
</dbReference>
<protein>
    <submittedName>
        <fullName evidence="1">Uncharacterized protein</fullName>
    </submittedName>
</protein>
<proteinExistence type="predicted"/>
<evidence type="ECO:0000313" key="2">
    <source>
        <dbReference type="Proteomes" id="UP000192468"/>
    </source>
</evidence>
<sequence>MIKENKNKPKLLSIQMFQVAFDYIIKHENIEDKEKYKKEHKIVIIDKEKDNTLRNIQATIIYSDGSKQIVDIYEEVRTVKESKRTNNSLKFINLDITNDGYMQENFTCDNPEIGTISFISTGTEEDLTNFLKGMIFDYARRNKLID</sequence>